<evidence type="ECO:0000256" key="4">
    <source>
        <dbReference type="ARBA" id="ARBA00023242"/>
    </source>
</evidence>
<dbReference type="PANTHER" id="PTHR24339">
    <property type="entry name" value="HOMEOBOX PROTEIN EMX-RELATED"/>
    <property type="match status" value="1"/>
</dbReference>
<dbReference type="GO" id="GO:0007420">
    <property type="term" value="P:brain development"/>
    <property type="evidence" value="ECO:0007669"/>
    <property type="project" value="TreeGrafter"/>
</dbReference>
<comment type="subcellular location">
    <subcellularLocation>
        <location evidence="1 5 6">Nucleus</location>
    </subcellularLocation>
</comment>
<dbReference type="InterPro" id="IPR009057">
    <property type="entry name" value="Homeodomain-like_sf"/>
</dbReference>
<feature type="DNA-binding region" description="Homeobox" evidence="5">
    <location>
        <begin position="190"/>
        <end position="249"/>
    </location>
</feature>
<organism evidence="9 10">
    <name type="scientific">Caenorhabditis angaria</name>
    <dbReference type="NCBI Taxonomy" id="860376"/>
    <lineage>
        <taxon>Eukaryota</taxon>
        <taxon>Metazoa</taxon>
        <taxon>Ecdysozoa</taxon>
        <taxon>Nematoda</taxon>
        <taxon>Chromadorea</taxon>
        <taxon>Rhabditida</taxon>
        <taxon>Rhabditina</taxon>
        <taxon>Rhabditomorpha</taxon>
        <taxon>Rhabditoidea</taxon>
        <taxon>Rhabditidae</taxon>
        <taxon>Peloderinae</taxon>
        <taxon>Caenorhabditis</taxon>
    </lineage>
</organism>
<gene>
    <name evidence="9" type="ORF">CAMP_LOCUS9235</name>
</gene>
<dbReference type="Gene3D" id="1.10.10.60">
    <property type="entry name" value="Homeodomain-like"/>
    <property type="match status" value="1"/>
</dbReference>
<comment type="caution">
    <text evidence="9">The sequence shown here is derived from an EMBL/GenBank/DDBJ whole genome shotgun (WGS) entry which is preliminary data.</text>
</comment>
<dbReference type="Pfam" id="PF00046">
    <property type="entry name" value="Homeodomain"/>
    <property type="match status" value="1"/>
</dbReference>
<dbReference type="PRINTS" id="PR00031">
    <property type="entry name" value="HTHREPRESSR"/>
</dbReference>
<dbReference type="GO" id="GO:0000981">
    <property type="term" value="F:DNA-binding transcription factor activity, RNA polymerase II-specific"/>
    <property type="evidence" value="ECO:0007669"/>
    <property type="project" value="InterPro"/>
</dbReference>
<evidence type="ECO:0000256" key="1">
    <source>
        <dbReference type="ARBA" id="ARBA00004123"/>
    </source>
</evidence>
<feature type="compositionally biased region" description="Polar residues" evidence="7">
    <location>
        <begin position="252"/>
        <end position="261"/>
    </location>
</feature>
<dbReference type="GO" id="GO:0030182">
    <property type="term" value="P:neuron differentiation"/>
    <property type="evidence" value="ECO:0007669"/>
    <property type="project" value="TreeGrafter"/>
</dbReference>
<keyword evidence="4 5" id="KW-0539">Nucleus</keyword>
<keyword evidence="10" id="KW-1185">Reference proteome</keyword>
<sequence>MTSTTTSSATIVNSTLALSTQIPTLLETLASLQLPTYPSTSTEVFQFPPPPLPRVIPPITIDPIPVQPSILPPSSLLSNLSPTALTPALANLLSATTGPNRRLSCPETVSNNILLDVPSSERRRFSDGYTVDALLREAYIPMTPASFLQAHAQVQAQVAQVQRQQHQPLIYPGNGGEINVAPVRRASLTTRKQRTIYGSRQTEQLEDAFHSQKYMVGAEREQLAHRLGLTESQVRVWFQNRRSKHRKLSRTDGPSTSTSQE</sequence>
<reference evidence="9" key="1">
    <citation type="submission" date="2022-11" db="EMBL/GenBank/DDBJ databases">
        <authorList>
            <person name="Kikuchi T."/>
        </authorList>
    </citation>
    <scope>NUCLEOTIDE SEQUENCE</scope>
    <source>
        <strain evidence="9">PS1010</strain>
    </source>
</reference>
<protein>
    <recommendedName>
        <fullName evidence="8">Homeobox domain-containing protein</fullName>
    </recommendedName>
</protein>
<evidence type="ECO:0000256" key="5">
    <source>
        <dbReference type="PROSITE-ProRule" id="PRU00108"/>
    </source>
</evidence>
<dbReference type="EMBL" id="CANHGI010000003">
    <property type="protein sequence ID" value="CAI5446598.1"/>
    <property type="molecule type" value="Genomic_DNA"/>
</dbReference>
<dbReference type="InterPro" id="IPR017970">
    <property type="entry name" value="Homeobox_CS"/>
</dbReference>
<dbReference type="InterPro" id="IPR000047">
    <property type="entry name" value="HTH_motif"/>
</dbReference>
<dbReference type="GO" id="GO:0005634">
    <property type="term" value="C:nucleus"/>
    <property type="evidence" value="ECO:0007669"/>
    <property type="project" value="UniProtKB-SubCell"/>
</dbReference>
<dbReference type="PANTHER" id="PTHR24339:SF28">
    <property type="entry name" value="E5-RELATED"/>
    <property type="match status" value="1"/>
</dbReference>
<feature type="domain" description="Homeobox" evidence="8">
    <location>
        <begin position="188"/>
        <end position="248"/>
    </location>
</feature>
<dbReference type="CDD" id="cd00086">
    <property type="entry name" value="homeodomain"/>
    <property type="match status" value="1"/>
</dbReference>
<dbReference type="AlphaFoldDB" id="A0A9P1IKM5"/>
<proteinExistence type="predicted"/>
<evidence type="ECO:0000256" key="6">
    <source>
        <dbReference type="RuleBase" id="RU000682"/>
    </source>
</evidence>
<dbReference type="PRINTS" id="PR00024">
    <property type="entry name" value="HOMEOBOX"/>
</dbReference>
<name>A0A9P1IKM5_9PELO</name>
<dbReference type="OrthoDB" id="6159439at2759"/>
<keyword evidence="2 5" id="KW-0238">DNA-binding</keyword>
<keyword evidence="3 5" id="KW-0371">Homeobox</keyword>
<dbReference type="Proteomes" id="UP001152747">
    <property type="component" value="Unassembled WGS sequence"/>
</dbReference>
<dbReference type="InterPro" id="IPR001356">
    <property type="entry name" value="HD"/>
</dbReference>
<accession>A0A9P1IKM5</accession>
<evidence type="ECO:0000256" key="7">
    <source>
        <dbReference type="SAM" id="MobiDB-lite"/>
    </source>
</evidence>
<dbReference type="PROSITE" id="PS00027">
    <property type="entry name" value="HOMEOBOX_1"/>
    <property type="match status" value="1"/>
</dbReference>
<evidence type="ECO:0000259" key="8">
    <source>
        <dbReference type="PROSITE" id="PS50071"/>
    </source>
</evidence>
<dbReference type="PROSITE" id="PS50071">
    <property type="entry name" value="HOMEOBOX_2"/>
    <property type="match status" value="1"/>
</dbReference>
<evidence type="ECO:0000313" key="9">
    <source>
        <dbReference type="EMBL" id="CAI5446598.1"/>
    </source>
</evidence>
<dbReference type="SUPFAM" id="SSF46689">
    <property type="entry name" value="Homeodomain-like"/>
    <property type="match status" value="1"/>
</dbReference>
<dbReference type="SMART" id="SM00389">
    <property type="entry name" value="HOX"/>
    <property type="match status" value="1"/>
</dbReference>
<evidence type="ECO:0000256" key="3">
    <source>
        <dbReference type="ARBA" id="ARBA00023155"/>
    </source>
</evidence>
<evidence type="ECO:0000256" key="2">
    <source>
        <dbReference type="ARBA" id="ARBA00023125"/>
    </source>
</evidence>
<feature type="region of interest" description="Disordered" evidence="7">
    <location>
        <begin position="242"/>
        <end position="261"/>
    </location>
</feature>
<dbReference type="InterPro" id="IPR020479">
    <property type="entry name" value="HD_metazoa"/>
</dbReference>
<dbReference type="InterPro" id="IPR050877">
    <property type="entry name" value="EMX-VAX-Noto_Homeobox_TFs"/>
</dbReference>
<evidence type="ECO:0000313" key="10">
    <source>
        <dbReference type="Proteomes" id="UP001152747"/>
    </source>
</evidence>
<dbReference type="GO" id="GO:0000978">
    <property type="term" value="F:RNA polymerase II cis-regulatory region sequence-specific DNA binding"/>
    <property type="evidence" value="ECO:0007669"/>
    <property type="project" value="TreeGrafter"/>
</dbReference>